<evidence type="ECO:0000256" key="1">
    <source>
        <dbReference type="SAM" id="Phobius"/>
    </source>
</evidence>
<proteinExistence type="predicted"/>
<sequence>MLPHISLHFSHGSAFYIKFYLLVSIFCWSTSHFCINSMDFDCLIIVSEDCPFSFASFVKDHCYQKRTVV</sequence>
<organism evidence="2">
    <name type="scientific">Rhizophora mucronata</name>
    <name type="common">Asiatic mangrove</name>
    <dbReference type="NCBI Taxonomy" id="61149"/>
    <lineage>
        <taxon>Eukaryota</taxon>
        <taxon>Viridiplantae</taxon>
        <taxon>Streptophyta</taxon>
        <taxon>Embryophyta</taxon>
        <taxon>Tracheophyta</taxon>
        <taxon>Spermatophyta</taxon>
        <taxon>Magnoliopsida</taxon>
        <taxon>eudicotyledons</taxon>
        <taxon>Gunneridae</taxon>
        <taxon>Pentapetalae</taxon>
        <taxon>rosids</taxon>
        <taxon>fabids</taxon>
        <taxon>Malpighiales</taxon>
        <taxon>Rhizophoraceae</taxon>
        <taxon>Rhizophora</taxon>
    </lineage>
</organism>
<keyword evidence="1" id="KW-1133">Transmembrane helix</keyword>
<dbReference type="AlphaFoldDB" id="A0A2P2QSP0"/>
<name>A0A2P2QSP0_RHIMU</name>
<keyword evidence="1" id="KW-0812">Transmembrane</keyword>
<keyword evidence="1" id="KW-0472">Membrane</keyword>
<accession>A0A2P2QSP0</accession>
<evidence type="ECO:0000313" key="2">
    <source>
        <dbReference type="EMBL" id="MBX70030.1"/>
    </source>
</evidence>
<reference evidence="2" key="1">
    <citation type="submission" date="2018-02" db="EMBL/GenBank/DDBJ databases">
        <title>Rhizophora mucronata_Transcriptome.</title>
        <authorList>
            <person name="Meera S.P."/>
            <person name="Sreeshan A."/>
            <person name="Augustine A."/>
        </authorList>
    </citation>
    <scope>NUCLEOTIDE SEQUENCE</scope>
    <source>
        <tissue evidence="2">Leaf</tissue>
    </source>
</reference>
<feature type="transmembrane region" description="Helical" evidence="1">
    <location>
        <begin position="15"/>
        <end position="35"/>
    </location>
</feature>
<protein>
    <submittedName>
        <fullName evidence="2">Uncharacterized protein</fullName>
    </submittedName>
</protein>
<dbReference type="EMBL" id="GGEC01089546">
    <property type="protein sequence ID" value="MBX70030.1"/>
    <property type="molecule type" value="Transcribed_RNA"/>
</dbReference>